<keyword evidence="4" id="KW-1185">Reference proteome</keyword>
<dbReference type="EMBL" id="JAJOZR010000007">
    <property type="protein sequence ID" value="MCD7109910.1"/>
    <property type="molecule type" value="Genomic_DNA"/>
</dbReference>
<evidence type="ECO:0000256" key="1">
    <source>
        <dbReference type="ARBA" id="ARBA00022723"/>
    </source>
</evidence>
<keyword evidence="3" id="KW-0378">Hydrolase</keyword>
<dbReference type="Pfam" id="PF01557">
    <property type="entry name" value="FAA_hydrolase"/>
    <property type="match status" value="1"/>
</dbReference>
<feature type="domain" description="Fumarylacetoacetase-like C-terminal" evidence="2">
    <location>
        <begin position="27"/>
        <end position="228"/>
    </location>
</feature>
<dbReference type="GO" id="GO:0046872">
    <property type="term" value="F:metal ion binding"/>
    <property type="evidence" value="ECO:0007669"/>
    <property type="project" value="UniProtKB-KW"/>
</dbReference>
<dbReference type="AlphaFoldDB" id="A0A9X1NT93"/>
<dbReference type="PANTHER" id="PTHR11820">
    <property type="entry name" value="ACYLPYRUVASE"/>
    <property type="match status" value="1"/>
</dbReference>
<evidence type="ECO:0000313" key="3">
    <source>
        <dbReference type="EMBL" id="MCD7109910.1"/>
    </source>
</evidence>
<organism evidence="3 4">
    <name type="scientific">Rhizobium quercicola</name>
    <dbReference type="NCBI Taxonomy" id="2901226"/>
    <lineage>
        <taxon>Bacteria</taxon>
        <taxon>Pseudomonadati</taxon>
        <taxon>Pseudomonadota</taxon>
        <taxon>Alphaproteobacteria</taxon>
        <taxon>Hyphomicrobiales</taxon>
        <taxon>Rhizobiaceae</taxon>
        <taxon>Rhizobium/Agrobacterium group</taxon>
        <taxon>Rhizobium</taxon>
    </lineage>
</organism>
<reference evidence="3" key="1">
    <citation type="submission" date="2021-12" db="EMBL/GenBank/DDBJ databases">
        <authorList>
            <person name="Li Y."/>
        </authorList>
    </citation>
    <scope>NUCLEOTIDE SEQUENCE</scope>
    <source>
        <strain evidence="3">DKSPLA3</strain>
    </source>
</reference>
<dbReference type="PANTHER" id="PTHR11820:SF90">
    <property type="entry name" value="FLUTATHIONE S-TRANSFERASE"/>
    <property type="match status" value="1"/>
</dbReference>
<proteinExistence type="predicted"/>
<keyword evidence="1" id="KW-0479">Metal-binding</keyword>
<dbReference type="RefSeq" id="WP_231814894.1">
    <property type="nucleotide sequence ID" value="NZ_JAJOZR010000007.1"/>
</dbReference>
<evidence type="ECO:0000313" key="4">
    <source>
        <dbReference type="Proteomes" id="UP001139089"/>
    </source>
</evidence>
<dbReference type="Gene3D" id="3.90.850.10">
    <property type="entry name" value="Fumarylacetoacetase-like, C-terminal domain"/>
    <property type="match status" value="1"/>
</dbReference>
<dbReference type="InterPro" id="IPR011234">
    <property type="entry name" value="Fumarylacetoacetase-like_C"/>
</dbReference>
<sequence length="228" mass="23988">MNTVIPAAPPVILPVRGSEAGFPVRRVYCVGRNYAAHAIEMGHDPSREPPFFFQKNPENLVLPASGFPYPAQSADVHHEVELVVALKAGGTEIDPAAAMACVWGYGVGIDFTRRDLQAEAKTKGHPWAAAKAFEHSGPVSPLVAAADCPDPASGRIHLSVNGETRQDGDLAQMTWKIPEIIAELSKLFTLAAGDIILTGTPAGVSAVNRGDVVTCGVDGFGDLTVTIV</sequence>
<dbReference type="InterPro" id="IPR036663">
    <property type="entry name" value="Fumarylacetoacetase_C_sf"/>
</dbReference>
<gene>
    <name evidence="3" type="ORF">LRX75_12770</name>
</gene>
<evidence type="ECO:0000259" key="2">
    <source>
        <dbReference type="Pfam" id="PF01557"/>
    </source>
</evidence>
<dbReference type="SUPFAM" id="SSF56529">
    <property type="entry name" value="FAH"/>
    <property type="match status" value="1"/>
</dbReference>
<accession>A0A9X1NT93</accession>
<dbReference type="GO" id="GO:0018773">
    <property type="term" value="F:acetylpyruvate hydrolase activity"/>
    <property type="evidence" value="ECO:0007669"/>
    <property type="project" value="TreeGrafter"/>
</dbReference>
<comment type="caution">
    <text evidence="3">The sequence shown here is derived from an EMBL/GenBank/DDBJ whole genome shotgun (WGS) entry which is preliminary data.</text>
</comment>
<name>A0A9X1NT93_9HYPH</name>
<protein>
    <submittedName>
        <fullName evidence="3">Fumarylacetoacetate hydrolase family protein</fullName>
    </submittedName>
</protein>
<dbReference type="Proteomes" id="UP001139089">
    <property type="component" value="Unassembled WGS sequence"/>
</dbReference>